<sequence length="127" mass="14632">AIMFSLFRHHSSRERPPDHNDATALAQSQGQSYQTSLKCFPVICVEGKEKLDNGDRVLLPESLMNILAHMEVSYPMTFRIINPINNKSITSGVMEFTAEENIIYMPFWMMEYLRVQDSYVVNVQNIT</sequence>
<dbReference type="PANTHER" id="PTHR12555">
    <property type="entry name" value="UBIQUITIN FUSION DEGRADATON PROTEIN 1"/>
    <property type="match status" value="1"/>
</dbReference>
<gene>
    <name evidence="4" type="ORF">CM83_101775</name>
</gene>
<dbReference type="Pfam" id="PF03152">
    <property type="entry name" value="UFD1_N1"/>
    <property type="match status" value="1"/>
</dbReference>
<dbReference type="GO" id="GO:0031593">
    <property type="term" value="F:polyubiquitin modification-dependent protein binding"/>
    <property type="evidence" value="ECO:0007669"/>
    <property type="project" value="TreeGrafter"/>
</dbReference>
<keyword evidence="2" id="KW-0833">Ubl conjugation pathway</keyword>
<comment type="similarity">
    <text evidence="1">Belongs to the UFD1 family.</text>
</comment>
<reference evidence="4" key="1">
    <citation type="journal article" date="2014" name="PLoS ONE">
        <title>Transcriptome-Based Identification of ABC Transporters in the Western Tarnished Plant Bug Lygus hesperus.</title>
        <authorList>
            <person name="Hull J.J."/>
            <person name="Chaney K."/>
            <person name="Geib S.M."/>
            <person name="Fabrick J.A."/>
            <person name="Brent C.S."/>
            <person name="Walsh D."/>
            <person name="Lavine L.C."/>
        </authorList>
    </citation>
    <scope>NUCLEOTIDE SEQUENCE</scope>
</reference>
<dbReference type="AlphaFoldDB" id="A0A0A9XAT1"/>
<feature type="non-terminal residue" evidence="4">
    <location>
        <position position="127"/>
    </location>
</feature>
<dbReference type="GO" id="GO:0006511">
    <property type="term" value="P:ubiquitin-dependent protein catabolic process"/>
    <property type="evidence" value="ECO:0007669"/>
    <property type="project" value="InterPro"/>
</dbReference>
<reference evidence="4" key="2">
    <citation type="submission" date="2014-07" db="EMBL/GenBank/DDBJ databases">
        <authorList>
            <person name="Hull J."/>
        </authorList>
    </citation>
    <scope>NUCLEOTIDE SEQUENCE</scope>
</reference>
<feature type="domain" description="Ubiquitin fusion degradation protein UFD1 N-terminal subdomain 1" evidence="3">
    <location>
        <begin position="34"/>
        <end position="126"/>
    </location>
</feature>
<dbReference type="InterPro" id="IPR055417">
    <property type="entry name" value="UFD1_N1"/>
</dbReference>
<dbReference type="PANTHER" id="PTHR12555:SF13">
    <property type="entry name" value="UBIQUITIN RECOGNITION FACTOR IN ER-ASSOCIATED DEGRADATION PROTEIN 1"/>
    <property type="match status" value="1"/>
</dbReference>
<dbReference type="EMBL" id="GBHO01026525">
    <property type="protein sequence ID" value="JAG17079.1"/>
    <property type="molecule type" value="Transcribed_RNA"/>
</dbReference>
<evidence type="ECO:0000259" key="3">
    <source>
        <dbReference type="Pfam" id="PF03152"/>
    </source>
</evidence>
<proteinExistence type="inferred from homology"/>
<dbReference type="GO" id="GO:0036503">
    <property type="term" value="P:ERAD pathway"/>
    <property type="evidence" value="ECO:0007669"/>
    <property type="project" value="TreeGrafter"/>
</dbReference>
<evidence type="ECO:0000313" key="4">
    <source>
        <dbReference type="EMBL" id="JAG17079.1"/>
    </source>
</evidence>
<dbReference type="Gene3D" id="2.40.40.50">
    <property type="entry name" value="Ubiquitin fusion degradation protein UFD1, N-terminal domain"/>
    <property type="match status" value="1"/>
</dbReference>
<dbReference type="InterPro" id="IPR042299">
    <property type="entry name" value="Ufd1-like_Nn"/>
</dbReference>
<feature type="non-terminal residue" evidence="4">
    <location>
        <position position="1"/>
    </location>
</feature>
<dbReference type="GO" id="GO:0034098">
    <property type="term" value="C:VCP-NPL4-UFD1 AAA ATPase complex"/>
    <property type="evidence" value="ECO:0007669"/>
    <property type="project" value="TreeGrafter"/>
</dbReference>
<accession>A0A0A9XAT1</accession>
<name>A0A0A9XAT1_LYGHE</name>
<dbReference type="InterPro" id="IPR004854">
    <property type="entry name" value="Ufd1-like"/>
</dbReference>
<evidence type="ECO:0000256" key="2">
    <source>
        <dbReference type="ARBA" id="ARBA00022786"/>
    </source>
</evidence>
<evidence type="ECO:0000256" key="1">
    <source>
        <dbReference type="ARBA" id="ARBA00006043"/>
    </source>
</evidence>
<organism evidence="4">
    <name type="scientific">Lygus hesperus</name>
    <name type="common">Western plant bug</name>
    <dbReference type="NCBI Taxonomy" id="30085"/>
    <lineage>
        <taxon>Eukaryota</taxon>
        <taxon>Metazoa</taxon>
        <taxon>Ecdysozoa</taxon>
        <taxon>Arthropoda</taxon>
        <taxon>Hexapoda</taxon>
        <taxon>Insecta</taxon>
        <taxon>Pterygota</taxon>
        <taxon>Neoptera</taxon>
        <taxon>Paraneoptera</taxon>
        <taxon>Hemiptera</taxon>
        <taxon>Heteroptera</taxon>
        <taxon>Panheteroptera</taxon>
        <taxon>Cimicomorpha</taxon>
        <taxon>Miridae</taxon>
        <taxon>Mirini</taxon>
        <taxon>Lygus</taxon>
    </lineage>
</organism>
<protein>
    <recommendedName>
        <fullName evidence="3">Ubiquitin fusion degradation protein UFD1 N-terminal subdomain 1 domain-containing protein</fullName>
    </recommendedName>
</protein>